<evidence type="ECO:0000256" key="2">
    <source>
        <dbReference type="SAM" id="SignalP"/>
    </source>
</evidence>
<dbReference type="GeneID" id="94690007"/>
<dbReference type="InterPro" id="IPR036937">
    <property type="entry name" value="Adhesion_dom_fimbrial_sf"/>
</dbReference>
<protein>
    <submittedName>
        <fullName evidence="4">Pilin (Type 1 fimbria component protein)</fullName>
    </submittedName>
</protein>
<accession>A0A1H3PGN2</accession>
<dbReference type="AlphaFoldDB" id="A0A1H3PGN2"/>
<sequence>MKNALRILKSSFIPLTWALTTPSTWALCKLNTSDGLPYFTAELSGMTVPEFAPGDYNIGSTIYKYSGPLKLTNKIPESKKPQFECVPGIEDYLTGIGPHENGLYAAPGTIKNIKLKLSAFTIPFPFLVYSTVPKTSGNWNEASFYYDIELIKMGPITSGGILSGSFAQSRANDAAGQLLVDFRFAAPVVIRPRVPTCKVRMKEIRFDMGAVLMRSSGGVGATSASSEEQSIQLDCSGGDTGTATQVYVTLTDVTDRNNTSSNLTLNRTSTARGIAAQILSNGKPVRFGSEADGTSRWLAGDVPQGQTAFSIPLQGRYVQTEERVVPGSANASAEFTIHYQ</sequence>
<evidence type="ECO:0000313" key="4">
    <source>
        <dbReference type="EMBL" id="SDZ00286.1"/>
    </source>
</evidence>
<name>A0A1H3PGN2_9BURK</name>
<dbReference type="SUPFAM" id="SSF49401">
    <property type="entry name" value="Bacterial adhesins"/>
    <property type="match status" value="1"/>
</dbReference>
<evidence type="ECO:0000313" key="5">
    <source>
        <dbReference type="Proteomes" id="UP000183417"/>
    </source>
</evidence>
<dbReference type="Proteomes" id="UP000183417">
    <property type="component" value="Unassembled WGS sequence"/>
</dbReference>
<dbReference type="PANTHER" id="PTHR33420:SF3">
    <property type="entry name" value="FIMBRIAL SUBUNIT ELFA"/>
    <property type="match status" value="1"/>
</dbReference>
<feature type="domain" description="Fimbrial-type adhesion" evidence="3">
    <location>
        <begin position="193"/>
        <end position="340"/>
    </location>
</feature>
<feature type="chain" id="PRO_5010350516" evidence="2">
    <location>
        <begin position="27"/>
        <end position="340"/>
    </location>
</feature>
<dbReference type="InterPro" id="IPR000259">
    <property type="entry name" value="Adhesion_dom_fimbrial"/>
</dbReference>
<dbReference type="Pfam" id="PF00419">
    <property type="entry name" value="Fimbrial"/>
    <property type="match status" value="1"/>
</dbReference>
<dbReference type="GO" id="GO:0009289">
    <property type="term" value="C:pilus"/>
    <property type="evidence" value="ECO:0007669"/>
    <property type="project" value="InterPro"/>
</dbReference>
<dbReference type="RefSeq" id="WP_083393620.1">
    <property type="nucleotide sequence ID" value="NZ_CP141274.1"/>
</dbReference>
<dbReference type="InterPro" id="IPR050263">
    <property type="entry name" value="Bact_Fimbrial_Adh_Pro"/>
</dbReference>
<gene>
    <name evidence="4" type="ORF">SAMN05421547_110157</name>
</gene>
<dbReference type="InterPro" id="IPR008966">
    <property type="entry name" value="Adhesion_dom_sf"/>
</dbReference>
<feature type="signal peptide" evidence="2">
    <location>
        <begin position="1"/>
        <end position="26"/>
    </location>
</feature>
<evidence type="ECO:0000259" key="3">
    <source>
        <dbReference type="Pfam" id="PF00419"/>
    </source>
</evidence>
<dbReference type="GO" id="GO:0043709">
    <property type="term" value="P:cell adhesion involved in single-species biofilm formation"/>
    <property type="evidence" value="ECO:0007669"/>
    <property type="project" value="TreeGrafter"/>
</dbReference>
<dbReference type="Gene3D" id="2.60.40.1090">
    <property type="entry name" value="Fimbrial-type adhesion domain"/>
    <property type="match status" value="1"/>
</dbReference>
<organism evidence="4 5">
    <name type="scientific">Delftia lacustris</name>
    <dbReference type="NCBI Taxonomy" id="558537"/>
    <lineage>
        <taxon>Bacteria</taxon>
        <taxon>Pseudomonadati</taxon>
        <taxon>Pseudomonadota</taxon>
        <taxon>Betaproteobacteria</taxon>
        <taxon>Burkholderiales</taxon>
        <taxon>Comamonadaceae</taxon>
        <taxon>Delftia</taxon>
    </lineage>
</organism>
<reference evidence="4 5" key="1">
    <citation type="submission" date="2016-10" db="EMBL/GenBank/DDBJ databases">
        <authorList>
            <person name="de Groot N.N."/>
        </authorList>
    </citation>
    <scope>NUCLEOTIDE SEQUENCE [LARGE SCALE GENOMIC DNA]</scope>
    <source>
        <strain evidence="4 5">LMG 24775</strain>
    </source>
</reference>
<dbReference type="EMBL" id="FNPE01000010">
    <property type="protein sequence ID" value="SDZ00286.1"/>
    <property type="molecule type" value="Genomic_DNA"/>
</dbReference>
<proteinExistence type="predicted"/>
<dbReference type="Gene3D" id="2.60.40.3310">
    <property type="match status" value="1"/>
</dbReference>
<evidence type="ECO:0000256" key="1">
    <source>
        <dbReference type="ARBA" id="ARBA00022729"/>
    </source>
</evidence>
<dbReference type="PANTHER" id="PTHR33420">
    <property type="entry name" value="FIMBRIAL SUBUNIT ELFA-RELATED"/>
    <property type="match status" value="1"/>
</dbReference>
<keyword evidence="1 2" id="KW-0732">Signal</keyword>